<dbReference type="Proteomes" id="UP000253559">
    <property type="component" value="Unassembled WGS sequence"/>
</dbReference>
<evidence type="ECO:0000313" key="3">
    <source>
        <dbReference type="EMBL" id="OVF67706.1"/>
    </source>
</evidence>
<evidence type="ECO:0000256" key="1">
    <source>
        <dbReference type="SAM" id="MobiDB-lite"/>
    </source>
</evidence>
<organism evidence="3 8">
    <name type="scientific">Klebsiella pneumoniae</name>
    <dbReference type="NCBI Taxonomy" id="573"/>
    <lineage>
        <taxon>Bacteria</taxon>
        <taxon>Pseudomonadati</taxon>
        <taxon>Pseudomonadota</taxon>
        <taxon>Gammaproteobacteria</taxon>
        <taxon>Enterobacterales</taxon>
        <taxon>Enterobacteriaceae</taxon>
        <taxon>Klebsiella/Raoultella group</taxon>
        <taxon>Klebsiella</taxon>
        <taxon>Klebsiella pneumoniae complex</taxon>
    </lineage>
</organism>
<comment type="caution">
    <text evidence="3">The sequence shown here is derived from an EMBL/GenBank/DDBJ whole genome shotgun (WGS) entry which is preliminary data.</text>
</comment>
<dbReference type="Proteomes" id="UP000254657">
    <property type="component" value="Unassembled WGS sequence"/>
</dbReference>
<reference evidence="5" key="4">
    <citation type="submission" date="2018-07" db="EMBL/GenBank/DDBJ databases">
        <authorList>
            <person name="Martins R.C."/>
            <person name="Perdigao-Neto L.V."/>
            <person name="Costa S.F."/>
            <person name="Levin A.S.S."/>
        </authorList>
    </citation>
    <scope>NUCLEOTIDE SEQUENCE</scope>
    <source>
        <strain evidence="5">BC_5001</strain>
    </source>
</reference>
<dbReference type="EMBL" id="QOHW01000003">
    <property type="protein sequence ID" value="RBZ24759.1"/>
    <property type="molecule type" value="Genomic_DNA"/>
</dbReference>
<accession>A0A1V8HRK5</accession>
<sequence>MQKSTQHTFSSPAMKKSKRNGLFRHHEPVKCVIEPLKWRWFALCGKSINNDLIDNDKIRAKFYGK</sequence>
<reference evidence="5" key="5">
    <citation type="submission" date="2018-08" db="EMBL/GenBank/DDBJ databases">
        <title>Klebsiella pneumoniae genome sequencing and assembly.</title>
        <authorList>
            <person name="Martins R.C.R."/>
            <person name="Perdigao-Neto L.V."/>
            <person name="Costa S.F."/>
            <person name="Levin A.S.S."/>
        </authorList>
    </citation>
    <scope>NUCLEOTIDE SEQUENCE</scope>
    <source>
        <strain evidence="5">BC_5001</strain>
    </source>
</reference>
<evidence type="ECO:0000313" key="7">
    <source>
        <dbReference type="EMBL" id="TDK02656.1"/>
    </source>
</evidence>
<reference evidence="6" key="3">
    <citation type="submission" date="2018-07" db="EMBL/GenBank/DDBJ databases">
        <title>Draft genome sequence of Klebsiella pneumoniae K293.</title>
        <authorList>
            <person name="He F."/>
        </authorList>
    </citation>
    <scope>NUCLEOTIDE SEQUENCE</scope>
    <source>
        <strain evidence="6">K293</strain>
    </source>
</reference>
<protein>
    <submittedName>
        <fullName evidence="3">Uncharacterized protein</fullName>
    </submittedName>
</protein>
<dbReference type="Proteomes" id="UP000294951">
    <property type="component" value="Unassembled WGS sequence"/>
</dbReference>
<dbReference type="AlphaFoldDB" id="A0A1V8HRK5"/>
<gene>
    <name evidence="3" type="ORF">B5L96_21730</name>
    <name evidence="4" type="ORF">CP554_10730</name>
    <name evidence="5" type="ORF">DM078_06510</name>
    <name evidence="6" type="ORF">DW286_12640</name>
    <name evidence="7" type="ORF">E1814_10315</name>
    <name evidence="2" type="ORF">GNF00_03780</name>
</gene>
<evidence type="ECO:0000313" key="6">
    <source>
        <dbReference type="EMBL" id="RDT92251.1"/>
    </source>
</evidence>
<evidence type="ECO:0000313" key="10">
    <source>
        <dbReference type="Proteomes" id="UP000294951"/>
    </source>
</evidence>
<dbReference type="EMBL" id="WNPO01000006">
    <property type="protein sequence ID" value="MUA38965.1"/>
    <property type="molecule type" value="Genomic_DNA"/>
</dbReference>
<feature type="compositionally biased region" description="Polar residues" evidence="1">
    <location>
        <begin position="1"/>
        <end position="11"/>
    </location>
</feature>
<evidence type="ECO:0000313" key="2">
    <source>
        <dbReference type="EMBL" id="MUA38965.1"/>
    </source>
</evidence>
<evidence type="ECO:0000313" key="11">
    <source>
        <dbReference type="Proteomes" id="UP000485085"/>
    </source>
</evidence>
<dbReference type="Proteomes" id="UP000196447">
    <property type="component" value="Unassembled WGS sequence"/>
</dbReference>
<name>A0A1V8HRK5_KLEPN</name>
<evidence type="ECO:0000313" key="5">
    <source>
        <dbReference type="EMBL" id="RBZ24759.1"/>
    </source>
</evidence>
<dbReference type="EMBL" id="NDBK01000088">
    <property type="protein sequence ID" value="OVF67706.1"/>
    <property type="molecule type" value="Genomic_DNA"/>
</dbReference>
<proteinExistence type="predicted"/>
<evidence type="ECO:0000313" key="9">
    <source>
        <dbReference type="Proteomes" id="UP000245817"/>
    </source>
</evidence>
<feature type="region of interest" description="Disordered" evidence="1">
    <location>
        <begin position="1"/>
        <end position="20"/>
    </location>
</feature>
<dbReference type="Proteomes" id="UP000485085">
    <property type="component" value="Unassembled WGS sequence"/>
</dbReference>
<evidence type="ECO:0000313" key="4">
    <source>
        <dbReference type="EMBL" id="PVU62675.1"/>
    </source>
</evidence>
<dbReference type="EMBL" id="SMTN01000007">
    <property type="protein sequence ID" value="TDK02656.1"/>
    <property type="molecule type" value="Genomic_DNA"/>
</dbReference>
<dbReference type="Proteomes" id="UP000245817">
    <property type="component" value="Unassembled WGS sequence"/>
</dbReference>
<evidence type="ECO:0000313" key="8">
    <source>
        <dbReference type="Proteomes" id="UP000196447"/>
    </source>
</evidence>
<reference evidence="7 10" key="6">
    <citation type="submission" date="2019-03" db="EMBL/GenBank/DDBJ databases">
        <title>Multidrug-Resistant Klebsiella pneumoniae Clinical Bloodstream Isolates in Shanghai, China.</title>
        <authorList>
            <person name="Wang S."/>
        </authorList>
    </citation>
    <scope>NUCLEOTIDE SEQUENCE [LARGE SCALE GENOMIC DNA]</scope>
    <source>
        <strain evidence="7 10">RJ1071</strain>
    </source>
</reference>
<reference evidence="3 8" key="1">
    <citation type="submission" date="2017-03" db="EMBL/GenBank/DDBJ databases">
        <authorList>
            <person name="Fouts D."/>
            <person name="Stalin M.J."/>
            <person name="Chen L."/>
            <person name="Wright M."/>
            <person name="Sutton G."/>
            <person name="Nguyen K."/>
            <person name="Vanduin D."/>
            <person name="Rojas L."/>
            <person name="Hujer A."/>
            <person name="Hujer K."/>
            <person name="Bonomo R."/>
            <person name="Kreiswirth B."/>
            <person name="Adams M."/>
        </authorList>
    </citation>
    <scope>NUCLEOTIDE SEQUENCE [LARGE SCALE GENOMIC DNA]</scope>
    <source>
        <strain evidence="3 8">39383</strain>
    </source>
</reference>
<reference evidence="2 11" key="7">
    <citation type="submission" date="2019-11" db="EMBL/GenBank/DDBJ databases">
        <title>Emergence of a novel subclone of carbapenem-resistant Klebsiella pneumoniae ST11 with enhanced virulence and transmissibility: a molecular epidemiological, clinical, genomic study.</title>
        <authorList>
            <person name="Zhou K."/>
        </authorList>
    </citation>
    <scope>NUCLEOTIDE SEQUENCE [LARGE SCALE GENOMIC DNA]</scope>
    <source>
        <strain evidence="2 11">KP_38044</strain>
    </source>
</reference>
<dbReference type="EMBL" id="PCFF01000008">
    <property type="protein sequence ID" value="PVU62675.1"/>
    <property type="molecule type" value="Genomic_DNA"/>
</dbReference>
<reference evidence="4 9" key="2">
    <citation type="submission" date="2017-09" db="EMBL/GenBank/DDBJ databases">
        <title>Molecular Epidemiology of Livestock-Associated Methicillin Resistant Staphylococcus aureus (LA-MRSA) and Extended-Spectrum Beta-Lactamase (ESBL)-Producing Enterobacteriaceae in Pigs and Exposed Workers in Cameroon and South Africa.</title>
        <authorList>
            <person name="Founou L."/>
            <person name="Founou R.C."/>
            <person name="Allam M."/>
            <person name="Ismail A."/>
            <person name="Essack S.Y."/>
        </authorList>
    </citation>
    <scope>NUCLEOTIDE SEQUENCE [LARGE SCALE GENOMIC DNA]</scope>
    <source>
        <strain evidence="4 9">HH516E4IA</strain>
    </source>
</reference>
<dbReference type="EMBL" id="QRCF01000011">
    <property type="protein sequence ID" value="RDT92251.1"/>
    <property type="molecule type" value="Genomic_DNA"/>
</dbReference>